<feature type="transmembrane region" description="Helical" evidence="1">
    <location>
        <begin position="117"/>
        <end position="135"/>
    </location>
</feature>
<keyword evidence="3" id="KW-1185">Reference proteome</keyword>
<reference evidence="2 3" key="1">
    <citation type="submission" date="2018-10" db="EMBL/GenBank/DDBJ databases">
        <authorList>
            <person name="Li J."/>
        </authorList>
    </citation>
    <scope>NUCLEOTIDE SEQUENCE [LARGE SCALE GENOMIC DNA]</scope>
    <source>
        <strain evidence="2 3">ZD1-4</strain>
    </source>
</reference>
<evidence type="ECO:0000313" key="2">
    <source>
        <dbReference type="EMBL" id="RLQ85364.1"/>
    </source>
</evidence>
<keyword evidence="1" id="KW-1133">Transmembrane helix</keyword>
<evidence type="ECO:0000313" key="3">
    <source>
        <dbReference type="Proteomes" id="UP000282460"/>
    </source>
</evidence>
<accession>A0A3L7J4B7</accession>
<dbReference type="EMBL" id="RCWJ01000001">
    <property type="protein sequence ID" value="RLQ85364.1"/>
    <property type="molecule type" value="Genomic_DNA"/>
</dbReference>
<proteinExistence type="predicted"/>
<comment type="caution">
    <text evidence="2">The sequence shown here is derived from an EMBL/GenBank/DDBJ whole genome shotgun (WGS) entry which is preliminary data.</text>
</comment>
<feature type="transmembrane region" description="Helical" evidence="1">
    <location>
        <begin position="43"/>
        <end position="64"/>
    </location>
</feature>
<gene>
    <name evidence="2" type="ORF">D9V28_00250</name>
</gene>
<name>A0A3L7J4B7_9MICO</name>
<organism evidence="2 3">
    <name type="scientific">Mycetocola zhadangensis</name>
    <dbReference type="NCBI Taxonomy" id="1164595"/>
    <lineage>
        <taxon>Bacteria</taxon>
        <taxon>Bacillati</taxon>
        <taxon>Actinomycetota</taxon>
        <taxon>Actinomycetes</taxon>
        <taxon>Micrococcales</taxon>
        <taxon>Microbacteriaceae</taxon>
        <taxon>Mycetocola</taxon>
    </lineage>
</organism>
<protein>
    <submittedName>
        <fullName evidence="2">Uncharacterized protein</fullName>
    </submittedName>
</protein>
<feature type="transmembrane region" description="Helical" evidence="1">
    <location>
        <begin position="76"/>
        <end position="97"/>
    </location>
</feature>
<dbReference type="RefSeq" id="WP_121657737.1">
    <property type="nucleotide sequence ID" value="NZ_BMEK01000001.1"/>
</dbReference>
<keyword evidence="1" id="KW-0812">Transmembrane</keyword>
<dbReference type="Proteomes" id="UP000282460">
    <property type="component" value="Unassembled WGS sequence"/>
</dbReference>
<sequence length="148" mass="14762">MSSVPSDPRRLRVALVTAGGLLVVLIGTAVLTGSLTSFLEADVSGWLLGAMIVGASAGYLAVLLTLGEASAILTSIVLPTLGAVAAFLVVGGVLFGLGSGDPLRGPTFVLMQFSAPGVYVVAVLSALAAVVFRMGTPPHRDAGSRSVG</sequence>
<dbReference type="AlphaFoldDB" id="A0A3L7J4B7"/>
<feature type="transmembrane region" description="Helical" evidence="1">
    <location>
        <begin position="12"/>
        <end position="31"/>
    </location>
</feature>
<evidence type="ECO:0000256" key="1">
    <source>
        <dbReference type="SAM" id="Phobius"/>
    </source>
</evidence>
<keyword evidence="1" id="KW-0472">Membrane</keyword>